<evidence type="ECO:0000313" key="13">
    <source>
        <dbReference type="Proteomes" id="UP000009885"/>
    </source>
</evidence>
<evidence type="ECO:0000256" key="4">
    <source>
        <dbReference type="ARBA" id="ARBA00023012"/>
    </source>
</evidence>
<evidence type="ECO:0000256" key="9">
    <source>
        <dbReference type="PROSITE-ProRule" id="PRU01091"/>
    </source>
</evidence>
<keyword evidence="6 9" id="KW-0238">DNA-binding</keyword>
<dbReference type="PANTHER" id="PTHR48111:SF52">
    <property type="entry name" value="TRANSCRIPTIONAL REGULATORY PROTEIN YVRH"/>
    <property type="match status" value="1"/>
</dbReference>
<dbReference type="Gene3D" id="6.10.250.690">
    <property type="match status" value="1"/>
</dbReference>
<dbReference type="STRING" id="1229783.C273_02128"/>
<keyword evidence="5" id="KW-0805">Transcription regulation</keyword>
<evidence type="ECO:0000259" key="11">
    <source>
        <dbReference type="PROSITE" id="PS51755"/>
    </source>
</evidence>
<keyword evidence="4" id="KW-0902">Two-component regulatory system</keyword>
<evidence type="ECO:0000256" key="2">
    <source>
        <dbReference type="ARBA" id="ARBA00022490"/>
    </source>
</evidence>
<dbReference type="SUPFAM" id="SSF52172">
    <property type="entry name" value="CheY-like"/>
    <property type="match status" value="1"/>
</dbReference>
<dbReference type="CDD" id="cd00383">
    <property type="entry name" value="trans_reg_C"/>
    <property type="match status" value="1"/>
</dbReference>
<dbReference type="GO" id="GO:0006355">
    <property type="term" value="P:regulation of DNA-templated transcription"/>
    <property type="evidence" value="ECO:0007669"/>
    <property type="project" value="InterPro"/>
</dbReference>
<dbReference type="InterPro" id="IPR039420">
    <property type="entry name" value="WalR-like"/>
</dbReference>
<evidence type="ECO:0008006" key="14">
    <source>
        <dbReference type="Google" id="ProtNLM"/>
    </source>
</evidence>
<evidence type="ECO:0000259" key="10">
    <source>
        <dbReference type="PROSITE" id="PS50110"/>
    </source>
</evidence>
<dbReference type="AlphaFoldDB" id="K9ARG6"/>
<dbReference type="Proteomes" id="UP000009885">
    <property type="component" value="Unassembled WGS sequence"/>
</dbReference>
<dbReference type="EMBL" id="AMSQ01000003">
    <property type="protein sequence ID" value="EKU50028.1"/>
    <property type="molecule type" value="Genomic_DNA"/>
</dbReference>
<organism evidence="12 13">
    <name type="scientific">Staphylococcus massiliensis S46</name>
    <dbReference type="NCBI Taxonomy" id="1229783"/>
    <lineage>
        <taxon>Bacteria</taxon>
        <taxon>Bacillati</taxon>
        <taxon>Bacillota</taxon>
        <taxon>Bacilli</taxon>
        <taxon>Bacillales</taxon>
        <taxon>Staphylococcaceae</taxon>
        <taxon>Staphylococcus</taxon>
    </lineage>
</organism>
<evidence type="ECO:0000256" key="6">
    <source>
        <dbReference type="ARBA" id="ARBA00023125"/>
    </source>
</evidence>
<keyword evidence="7" id="KW-0804">Transcription</keyword>
<protein>
    <recommendedName>
        <fullName evidence="14">DNA-binding response regulator</fullName>
    </recommendedName>
</protein>
<dbReference type="Gene3D" id="1.10.10.10">
    <property type="entry name" value="Winged helix-like DNA-binding domain superfamily/Winged helix DNA-binding domain"/>
    <property type="match status" value="1"/>
</dbReference>
<dbReference type="Gene3D" id="3.40.50.2300">
    <property type="match status" value="1"/>
</dbReference>
<dbReference type="InterPro" id="IPR036388">
    <property type="entry name" value="WH-like_DNA-bd_sf"/>
</dbReference>
<dbReference type="PROSITE" id="PS50110">
    <property type="entry name" value="RESPONSE_REGULATORY"/>
    <property type="match status" value="1"/>
</dbReference>
<feature type="DNA-binding region" description="OmpR/PhoB-type" evidence="9">
    <location>
        <begin position="120"/>
        <end position="219"/>
    </location>
</feature>
<dbReference type="RefSeq" id="WP_009382214.1">
    <property type="nucleotide sequence ID" value="NZ_AMSQ01000003.1"/>
</dbReference>
<dbReference type="FunFam" id="1.10.10.10:FF:000018">
    <property type="entry name" value="DNA-binding response regulator ResD"/>
    <property type="match status" value="1"/>
</dbReference>
<evidence type="ECO:0000313" key="12">
    <source>
        <dbReference type="EMBL" id="EKU50028.1"/>
    </source>
</evidence>
<dbReference type="CDD" id="cd17574">
    <property type="entry name" value="REC_OmpR"/>
    <property type="match status" value="1"/>
</dbReference>
<reference evidence="12 13" key="1">
    <citation type="journal article" date="2013" name="Genome Announc.">
        <title>Genome Sequence of Staphylococcus massiliensis Strain S46, Isolated from the Surface of Healthy Human Skin.</title>
        <authorList>
            <person name="Srivastav R."/>
            <person name="Singh A."/>
            <person name="Jangir P.K."/>
            <person name="Kumari C."/>
            <person name="Muduli S."/>
            <person name="Sharma R."/>
        </authorList>
    </citation>
    <scope>NUCLEOTIDE SEQUENCE [LARGE SCALE GENOMIC DNA]</scope>
    <source>
        <strain evidence="12 13">S46</strain>
    </source>
</reference>
<sequence length="221" mass="25962">MNSKVLIIEDDLDIQELIKIALTSKEIGEVHTADDISSGKEMLETYYYDVILLDINLKSESGYELIKYIKSTETKIIVVSAKDTELDVYKGFEHGAIDYVKKPFDPLELSYRVKAHIKKKTLHRNQHLTVNLDTTEVYNNEEKVYLTYREYELLHYFIVNQNQILSKEQLYEHVWGYHTALDDNTLMVHIRTLRKKVEQNPRTPELIQTVRGKGYIYRSLS</sequence>
<evidence type="ECO:0000256" key="7">
    <source>
        <dbReference type="ARBA" id="ARBA00023163"/>
    </source>
</evidence>
<name>K9ARG6_9STAP</name>
<keyword evidence="13" id="KW-1185">Reference proteome</keyword>
<dbReference type="SMART" id="SM00448">
    <property type="entry name" value="REC"/>
    <property type="match status" value="1"/>
</dbReference>
<comment type="caution">
    <text evidence="12">The sequence shown here is derived from an EMBL/GenBank/DDBJ whole genome shotgun (WGS) entry which is preliminary data.</text>
</comment>
<evidence type="ECO:0000256" key="8">
    <source>
        <dbReference type="PROSITE-ProRule" id="PRU00169"/>
    </source>
</evidence>
<dbReference type="SMART" id="SM00862">
    <property type="entry name" value="Trans_reg_C"/>
    <property type="match status" value="1"/>
</dbReference>
<accession>K9ARG6</accession>
<dbReference type="GO" id="GO:0000976">
    <property type="term" value="F:transcription cis-regulatory region binding"/>
    <property type="evidence" value="ECO:0007669"/>
    <property type="project" value="TreeGrafter"/>
</dbReference>
<evidence type="ECO:0000256" key="5">
    <source>
        <dbReference type="ARBA" id="ARBA00023015"/>
    </source>
</evidence>
<gene>
    <name evidence="12" type="ORF">C273_02128</name>
</gene>
<dbReference type="GO" id="GO:0000156">
    <property type="term" value="F:phosphorelay response regulator activity"/>
    <property type="evidence" value="ECO:0007669"/>
    <property type="project" value="TreeGrafter"/>
</dbReference>
<keyword evidence="2" id="KW-0963">Cytoplasm</keyword>
<keyword evidence="3 8" id="KW-0597">Phosphoprotein</keyword>
<dbReference type="PATRIC" id="fig|1229783.3.peg.430"/>
<comment type="subcellular location">
    <subcellularLocation>
        <location evidence="1">Cytoplasm</location>
    </subcellularLocation>
</comment>
<dbReference type="Pfam" id="PF00486">
    <property type="entry name" value="Trans_reg_C"/>
    <property type="match status" value="1"/>
</dbReference>
<evidence type="ECO:0000256" key="1">
    <source>
        <dbReference type="ARBA" id="ARBA00004496"/>
    </source>
</evidence>
<dbReference type="GO" id="GO:0005829">
    <property type="term" value="C:cytosol"/>
    <property type="evidence" value="ECO:0007669"/>
    <property type="project" value="TreeGrafter"/>
</dbReference>
<proteinExistence type="predicted"/>
<feature type="domain" description="Response regulatory" evidence="10">
    <location>
        <begin position="4"/>
        <end position="117"/>
    </location>
</feature>
<dbReference type="eggNOG" id="COG0745">
    <property type="taxonomic scope" value="Bacteria"/>
</dbReference>
<evidence type="ECO:0000256" key="3">
    <source>
        <dbReference type="ARBA" id="ARBA00022553"/>
    </source>
</evidence>
<dbReference type="InterPro" id="IPR001789">
    <property type="entry name" value="Sig_transdc_resp-reg_receiver"/>
</dbReference>
<dbReference type="InterPro" id="IPR011006">
    <property type="entry name" value="CheY-like_superfamily"/>
</dbReference>
<dbReference type="PROSITE" id="PS51755">
    <property type="entry name" value="OMPR_PHOB"/>
    <property type="match status" value="1"/>
</dbReference>
<dbReference type="Pfam" id="PF00072">
    <property type="entry name" value="Response_reg"/>
    <property type="match status" value="1"/>
</dbReference>
<dbReference type="InterPro" id="IPR001867">
    <property type="entry name" value="OmpR/PhoB-type_DNA-bd"/>
</dbReference>
<feature type="modified residue" description="4-aspartylphosphate" evidence="8">
    <location>
        <position position="54"/>
    </location>
</feature>
<dbReference type="PANTHER" id="PTHR48111">
    <property type="entry name" value="REGULATOR OF RPOS"/>
    <property type="match status" value="1"/>
</dbReference>
<dbReference type="GO" id="GO:0032993">
    <property type="term" value="C:protein-DNA complex"/>
    <property type="evidence" value="ECO:0007669"/>
    <property type="project" value="TreeGrafter"/>
</dbReference>
<feature type="domain" description="OmpR/PhoB-type" evidence="11">
    <location>
        <begin position="120"/>
        <end position="219"/>
    </location>
</feature>
<dbReference type="OrthoDB" id="9790442at2"/>